<protein>
    <submittedName>
        <fullName evidence="1">Uncharacterized protein</fullName>
    </submittedName>
</protein>
<comment type="caution">
    <text evidence="1">The sequence shown here is derived from an EMBL/GenBank/DDBJ whole genome shotgun (WGS) entry which is preliminary data.</text>
</comment>
<proteinExistence type="predicted"/>
<keyword evidence="2" id="KW-1185">Reference proteome</keyword>
<evidence type="ECO:0000313" key="2">
    <source>
        <dbReference type="Proteomes" id="UP001642484"/>
    </source>
</evidence>
<dbReference type="Proteomes" id="UP001642484">
    <property type="component" value="Unassembled WGS sequence"/>
</dbReference>
<reference evidence="1 2" key="1">
    <citation type="submission" date="2024-02" db="EMBL/GenBank/DDBJ databases">
        <authorList>
            <person name="Chen Y."/>
            <person name="Shah S."/>
            <person name="Dougan E. K."/>
            <person name="Thang M."/>
            <person name="Chan C."/>
        </authorList>
    </citation>
    <scope>NUCLEOTIDE SEQUENCE [LARGE SCALE GENOMIC DNA]</scope>
</reference>
<name>A0ABP0K6V1_9DINO</name>
<evidence type="ECO:0000313" key="1">
    <source>
        <dbReference type="EMBL" id="CAK9021864.1"/>
    </source>
</evidence>
<accession>A0ABP0K6V1</accession>
<gene>
    <name evidence="1" type="ORF">CCMP2556_LOCUS14600</name>
</gene>
<dbReference type="EMBL" id="CAXAMN010007535">
    <property type="protein sequence ID" value="CAK9021864.1"/>
    <property type="molecule type" value="Genomic_DNA"/>
</dbReference>
<organism evidence="1 2">
    <name type="scientific">Durusdinium trenchii</name>
    <dbReference type="NCBI Taxonomy" id="1381693"/>
    <lineage>
        <taxon>Eukaryota</taxon>
        <taxon>Sar</taxon>
        <taxon>Alveolata</taxon>
        <taxon>Dinophyceae</taxon>
        <taxon>Suessiales</taxon>
        <taxon>Symbiodiniaceae</taxon>
        <taxon>Durusdinium</taxon>
    </lineage>
</organism>
<sequence>MPTGYIRSNVTGFLECAAGWWGSASSYCSRQFPGCEIVTELYGCYELHPCAVPEIDSCVYDYSPSLTLWGGESATIQCQRPYRGFQSFANCPPNNLDPLRPFQWFPGECFCPDPCPIPPGYFKTGPGYDNWVCAEGYTGTAALLCGSAATQCQEVPKLVGCTRKFPCAPLNLTSTRCDVELTGCEKLLPGQSCTVGCAPPYTGAPITAICPEDNSDEDGQPLLQGELDCVLESCNATDVIPWGYVKTHRGWKCGEGYAGTPQLHCSFSPAGSFEGGRGCGFEMHPTGCKVKVPCVPPASLEGCKYDTSQCGSVTPGAECQLKCRKPYSGLGVFATCPDDNTDPEQEVILLGSFLDCDCPDPAAEFIPAGYVKREGEWVCGPGFAGTALKRCERPDTCLEEPEFLGCLPLQPCVIPEVDTCMFDLSDCINVMPSEICQISCVPPYKQQLQNATCRPDNTDPLQPIEWEAGRCELDWEDCVDPLPLPMGYEKAADGFHCAPGYVGVAQASPMVHCGPWLPCDATPKLTGCFPLEACRPVRFDDCAYDASQCPDDFQPGDECQVPCKAPYVGTAAVARCSSSNIEWQGAFEWVPSKCLCPNPTTVPEGYLVNASGWFCDENKSYTGTAEVVCSQPGFCLLEPMVIGCEKPGPCSSPLLDHCLYDASSCEGIEISQQCVISCRAPYLGISTTAFCENPGGKFGLQYTEPSCELDFCADPEPPPGYVHNSSGWFCAEGFEGRATKTCAHDVSRATTARLSGCKPILRPCHLPDLDCRYDLSNCSILPGESCEVRCSPPFAGKPKTALCPAGNVSEDLLLTLPYCDLEGCPDPDPIPPGYKRVGESFTCVDGFVGQAITQCRESAACKYTLSLSGCTNATEMFVSLTQLREAPAQRDFSLCPTAEACGEPNEIPEGYDKFLGEWRCGAGYAGTAAIGCSPRRNCQSTATLSGCVPIEPCLPIIPGPEDCDLNVSACQSVLGGESCEISCKDPPYRGASTIATCPEGNINTSQVLTWTRPKCELTNCIQRVDIPDGYVKDSVQKWICAPGYIGTPNVECKINVTTDDCEAYCLYEGCFPEVNCTVPAVDACRLNFTEMGNAPRLNWTEPNCQCPEVPASAGYVWDNEQDEWQCEDGYGGSATKRCQRGAECLDAPELFGCLPVQPCIAPPSPLCSPFDLSNCSQVPPGETCEILCVPPFVGHASLGDCPEGNLIPHRPISMPSELCVLSCSGPRQRMVLRRLGVRL</sequence>